<reference evidence="1" key="1">
    <citation type="submission" date="2021-01" db="EMBL/GenBank/DDBJ databases">
        <authorList>
            <consortium name="Genoscope - CEA"/>
            <person name="William W."/>
        </authorList>
    </citation>
    <scope>NUCLEOTIDE SEQUENCE</scope>
</reference>
<proteinExistence type="predicted"/>
<protein>
    <submittedName>
        <fullName evidence="1">(rape) hypothetical protein</fullName>
    </submittedName>
</protein>
<organism evidence="1">
    <name type="scientific">Brassica napus</name>
    <name type="common">Rape</name>
    <dbReference type="NCBI Taxonomy" id="3708"/>
    <lineage>
        <taxon>Eukaryota</taxon>
        <taxon>Viridiplantae</taxon>
        <taxon>Streptophyta</taxon>
        <taxon>Embryophyta</taxon>
        <taxon>Tracheophyta</taxon>
        <taxon>Spermatophyta</taxon>
        <taxon>Magnoliopsida</taxon>
        <taxon>eudicotyledons</taxon>
        <taxon>Gunneridae</taxon>
        <taxon>Pentapetalae</taxon>
        <taxon>rosids</taxon>
        <taxon>malvids</taxon>
        <taxon>Brassicales</taxon>
        <taxon>Brassicaceae</taxon>
        <taxon>Brassiceae</taxon>
        <taxon>Brassica</taxon>
    </lineage>
</organism>
<accession>A0A816KKE9</accession>
<dbReference type="Proteomes" id="UP001295469">
    <property type="component" value="Chromosome C02"/>
</dbReference>
<sequence>MLLISSRRWISNYKKKRHVCKFVSIMTDAREKSGKYLSKMEDSHNYTERFLCGFFRCPVEEVNPILTSSRTI</sequence>
<name>A0A816KKE9_BRANA</name>
<gene>
    <name evidence="1" type="ORF">DARMORV10_C02P54380.1</name>
</gene>
<dbReference type="AlphaFoldDB" id="A0A816KKE9"/>
<dbReference type="EMBL" id="HG994366">
    <property type="protein sequence ID" value="CAF1920363.1"/>
    <property type="molecule type" value="Genomic_DNA"/>
</dbReference>
<evidence type="ECO:0000313" key="1">
    <source>
        <dbReference type="EMBL" id="CAF1920363.1"/>
    </source>
</evidence>
<dbReference type="SMR" id="A0A816KKE9"/>